<dbReference type="InterPro" id="IPR011006">
    <property type="entry name" value="CheY-like_superfamily"/>
</dbReference>
<dbReference type="SUPFAM" id="SSF52172">
    <property type="entry name" value="CheY-like"/>
    <property type="match status" value="1"/>
</dbReference>
<keyword evidence="1" id="KW-0378">Hydrolase</keyword>
<evidence type="ECO:0000313" key="5">
    <source>
        <dbReference type="Proteomes" id="UP000251075"/>
    </source>
</evidence>
<dbReference type="RefSeq" id="WP_112146934.1">
    <property type="nucleotide sequence ID" value="NZ_PGTO01000020.1"/>
</dbReference>
<dbReference type="PANTHER" id="PTHR43156">
    <property type="entry name" value="STAGE II SPORULATION PROTEIN E-RELATED"/>
    <property type="match status" value="1"/>
</dbReference>
<evidence type="ECO:0000256" key="2">
    <source>
        <dbReference type="PROSITE-ProRule" id="PRU00169"/>
    </source>
</evidence>
<dbReference type="OrthoDB" id="9811749at2"/>
<dbReference type="EMBL" id="PGTO01000020">
    <property type="protein sequence ID" value="RAU20584.1"/>
    <property type="molecule type" value="Genomic_DNA"/>
</dbReference>
<dbReference type="InterPro" id="IPR052016">
    <property type="entry name" value="Bact_Sigma-Reg"/>
</dbReference>
<protein>
    <submittedName>
        <fullName evidence="4">Transcriptional regulator</fullName>
    </submittedName>
</protein>
<evidence type="ECO:0000313" key="4">
    <source>
        <dbReference type="EMBL" id="RAU20584.1"/>
    </source>
</evidence>
<reference evidence="4 5" key="1">
    <citation type="submission" date="2017-11" db="EMBL/GenBank/DDBJ databases">
        <title>Draft genome sequence of magnetotactic bacterium Magnetospirillum kuznetsovii LBB-42.</title>
        <authorList>
            <person name="Grouzdev D.S."/>
            <person name="Rysina M.S."/>
            <person name="Baslerov R.V."/>
            <person name="Koziaeva V."/>
        </authorList>
    </citation>
    <scope>NUCLEOTIDE SEQUENCE [LARGE SCALE GENOMIC DNA]</scope>
    <source>
        <strain evidence="4 5">LBB-42</strain>
    </source>
</reference>
<name>A0A364NU37_9PROT</name>
<keyword evidence="5" id="KW-1185">Reference proteome</keyword>
<dbReference type="Gene3D" id="3.60.40.10">
    <property type="entry name" value="PPM-type phosphatase domain"/>
    <property type="match status" value="1"/>
</dbReference>
<feature type="domain" description="Response regulatory" evidence="3">
    <location>
        <begin position="7"/>
        <end position="124"/>
    </location>
</feature>
<dbReference type="AlphaFoldDB" id="A0A364NU37"/>
<sequence length="381" mass="41358">MTLDEARVLIVDDNIGNQEVLSAIVQSIGVTRIETALNGVEGLEAVRRDKPDIVLLDVLMPVMDGYEMCRRLRMEYSRDELPVLFVTAFDNPDSRTNCFAAGGTDMVTKPINAAEVMARLNVHLENRILVTGLKAYQSRMTEELELARDTQETLHPHPSQLTDIEARRAIRVTGIIETSSELGGDFWTVFETHDNNLGLLVADFTGHGVAAAFNTVRLHALMARRPWALRGPGELLEFLNHELKQLLPPGQFAAALACELNAASGTLTCAGGLTPQPVLIEANGAARFLPVSGPPLGAFIDASYGEITLSMEPGAALLAYSDALLESMVDDKVAVTEDELLAWSAEIGPGGDLVKGVLSRFHDRLPGQPPDDLTIVAMQRR</sequence>
<dbReference type="InterPro" id="IPR036457">
    <property type="entry name" value="PPM-type-like_dom_sf"/>
</dbReference>
<accession>A0A364NU37</accession>
<gene>
    <name evidence="4" type="ORF">CU669_17750</name>
</gene>
<dbReference type="PANTHER" id="PTHR43156:SF2">
    <property type="entry name" value="STAGE II SPORULATION PROTEIN E"/>
    <property type="match status" value="1"/>
</dbReference>
<dbReference type="Pfam" id="PF00072">
    <property type="entry name" value="Response_reg"/>
    <property type="match status" value="1"/>
</dbReference>
<evidence type="ECO:0000256" key="1">
    <source>
        <dbReference type="ARBA" id="ARBA00022801"/>
    </source>
</evidence>
<dbReference type="SMART" id="SM00331">
    <property type="entry name" value="PP2C_SIG"/>
    <property type="match status" value="1"/>
</dbReference>
<dbReference type="InterPro" id="IPR001932">
    <property type="entry name" value="PPM-type_phosphatase-like_dom"/>
</dbReference>
<dbReference type="Proteomes" id="UP000251075">
    <property type="component" value="Unassembled WGS sequence"/>
</dbReference>
<organism evidence="4 5">
    <name type="scientific">Paramagnetospirillum kuznetsovii</name>
    <dbReference type="NCBI Taxonomy" id="2053833"/>
    <lineage>
        <taxon>Bacteria</taxon>
        <taxon>Pseudomonadati</taxon>
        <taxon>Pseudomonadota</taxon>
        <taxon>Alphaproteobacteria</taxon>
        <taxon>Rhodospirillales</taxon>
        <taxon>Magnetospirillaceae</taxon>
        <taxon>Paramagnetospirillum</taxon>
    </lineage>
</organism>
<comment type="caution">
    <text evidence="4">The sequence shown here is derived from an EMBL/GenBank/DDBJ whole genome shotgun (WGS) entry which is preliminary data.</text>
</comment>
<feature type="modified residue" description="4-aspartylphosphate" evidence="2">
    <location>
        <position position="57"/>
    </location>
</feature>
<evidence type="ECO:0000259" key="3">
    <source>
        <dbReference type="PROSITE" id="PS50110"/>
    </source>
</evidence>
<dbReference type="Pfam" id="PF07228">
    <property type="entry name" value="SpoIIE"/>
    <property type="match status" value="1"/>
</dbReference>
<dbReference type="SMART" id="SM00448">
    <property type="entry name" value="REC"/>
    <property type="match status" value="1"/>
</dbReference>
<dbReference type="Gene3D" id="3.40.50.2300">
    <property type="match status" value="1"/>
</dbReference>
<dbReference type="GO" id="GO:0016791">
    <property type="term" value="F:phosphatase activity"/>
    <property type="evidence" value="ECO:0007669"/>
    <property type="project" value="TreeGrafter"/>
</dbReference>
<proteinExistence type="predicted"/>
<dbReference type="PROSITE" id="PS50110">
    <property type="entry name" value="RESPONSE_REGULATORY"/>
    <property type="match status" value="1"/>
</dbReference>
<dbReference type="GO" id="GO:0000160">
    <property type="term" value="P:phosphorelay signal transduction system"/>
    <property type="evidence" value="ECO:0007669"/>
    <property type="project" value="InterPro"/>
</dbReference>
<dbReference type="InterPro" id="IPR001789">
    <property type="entry name" value="Sig_transdc_resp-reg_receiver"/>
</dbReference>
<keyword evidence="2" id="KW-0597">Phosphoprotein</keyword>